<organism evidence="7 8">
    <name type="scientific">Tautonia sociabilis</name>
    <dbReference type="NCBI Taxonomy" id="2080755"/>
    <lineage>
        <taxon>Bacteria</taxon>
        <taxon>Pseudomonadati</taxon>
        <taxon>Planctomycetota</taxon>
        <taxon>Planctomycetia</taxon>
        <taxon>Isosphaerales</taxon>
        <taxon>Isosphaeraceae</taxon>
        <taxon>Tautonia</taxon>
    </lineage>
</organism>
<dbReference type="PROSITE" id="PS00107">
    <property type="entry name" value="PROTEIN_KINASE_ATP"/>
    <property type="match status" value="1"/>
</dbReference>
<evidence type="ECO:0000256" key="1">
    <source>
        <dbReference type="ARBA" id="ARBA00022679"/>
    </source>
</evidence>
<keyword evidence="1" id="KW-0808">Transferase</keyword>
<dbReference type="CDD" id="cd14014">
    <property type="entry name" value="STKc_PknB_like"/>
    <property type="match status" value="1"/>
</dbReference>
<dbReference type="Gene3D" id="3.30.200.20">
    <property type="entry name" value="Phosphorylase Kinase, domain 1"/>
    <property type="match status" value="1"/>
</dbReference>
<keyword evidence="3 7" id="KW-0418">Kinase</keyword>
<dbReference type="InterPro" id="IPR008271">
    <property type="entry name" value="Ser/Thr_kinase_AS"/>
</dbReference>
<keyword evidence="7" id="KW-0723">Serine/threonine-protein kinase</keyword>
<comment type="caution">
    <text evidence="7">The sequence shown here is derived from an EMBL/GenBank/DDBJ whole genome shotgun (WGS) entry which is preliminary data.</text>
</comment>
<dbReference type="SUPFAM" id="SSF56112">
    <property type="entry name" value="Protein kinase-like (PK-like)"/>
    <property type="match status" value="1"/>
</dbReference>
<dbReference type="PROSITE" id="PS00108">
    <property type="entry name" value="PROTEIN_KINASE_ST"/>
    <property type="match status" value="1"/>
</dbReference>
<dbReference type="GO" id="GO:0004674">
    <property type="term" value="F:protein serine/threonine kinase activity"/>
    <property type="evidence" value="ECO:0007669"/>
    <property type="project" value="UniProtKB-KW"/>
</dbReference>
<dbReference type="Pfam" id="PF00069">
    <property type="entry name" value="Pkinase"/>
    <property type="match status" value="1"/>
</dbReference>
<dbReference type="PANTHER" id="PTHR43289:SF30">
    <property type="entry name" value="NON-SPECIFIC SERINE_THREONINE PROTEIN KINASE"/>
    <property type="match status" value="1"/>
</dbReference>
<dbReference type="AlphaFoldDB" id="A0A432MN87"/>
<dbReference type="PANTHER" id="PTHR43289">
    <property type="entry name" value="MITOGEN-ACTIVATED PROTEIN KINASE KINASE KINASE 20-RELATED"/>
    <property type="match status" value="1"/>
</dbReference>
<gene>
    <name evidence="7" type="ORF">TsocGM_05835</name>
</gene>
<feature type="binding site" evidence="5">
    <location>
        <position position="39"/>
    </location>
    <ligand>
        <name>ATP</name>
        <dbReference type="ChEBI" id="CHEBI:30616"/>
    </ligand>
</feature>
<dbReference type="RefSeq" id="WP_126724364.1">
    <property type="nucleotide sequence ID" value="NZ_RYZH01000008.1"/>
</dbReference>
<protein>
    <submittedName>
        <fullName evidence="7">Serine/threonine protein kinase</fullName>
    </submittedName>
</protein>
<evidence type="ECO:0000256" key="4">
    <source>
        <dbReference type="ARBA" id="ARBA00022840"/>
    </source>
</evidence>
<accession>A0A432MN87</accession>
<evidence type="ECO:0000256" key="3">
    <source>
        <dbReference type="ARBA" id="ARBA00022777"/>
    </source>
</evidence>
<evidence type="ECO:0000256" key="5">
    <source>
        <dbReference type="PROSITE-ProRule" id="PRU10141"/>
    </source>
</evidence>
<keyword evidence="2 5" id="KW-0547">Nucleotide-binding</keyword>
<reference evidence="7 8" key="1">
    <citation type="submission" date="2018-12" db="EMBL/GenBank/DDBJ databases">
        <authorList>
            <person name="Toschakov S.V."/>
        </authorList>
    </citation>
    <scope>NUCLEOTIDE SEQUENCE [LARGE SCALE GENOMIC DNA]</scope>
    <source>
        <strain evidence="7 8">GM2012</strain>
    </source>
</reference>
<dbReference type="Gene3D" id="1.10.510.10">
    <property type="entry name" value="Transferase(Phosphotransferase) domain 1"/>
    <property type="match status" value="1"/>
</dbReference>
<dbReference type="Proteomes" id="UP000280296">
    <property type="component" value="Unassembled WGS sequence"/>
</dbReference>
<evidence type="ECO:0000259" key="6">
    <source>
        <dbReference type="PROSITE" id="PS50011"/>
    </source>
</evidence>
<keyword evidence="8" id="KW-1185">Reference proteome</keyword>
<dbReference type="SMART" id="SM00220">
    <property type="entry name" value="S_TKc"/>
    <property type="match status" value="1"/>
</dbReference>
<evidence type="ECO:0000313" key="7">
    <source>
        <dbReference type="EMBL" id="RUL88657.1"/>
    </source>
</evidence>
<feature type="domain" description="Protein kinase" evidence="6">
    <location>
        <begin position="10"/>
        <end position="262"/>
    </location>
</feature>
<dbReference type="PROSITE" id="PS50011">
    <property type="entry name" value="PROTEIN_KINASE_DOM"/>
    <property type="match status" value="1"/>
</dbReference>
<dbReference type="InterPro" id="IPR011009">
    <property type="entry name" value="Kinase-like_dom_sf"/>
</dbReference>
<dbReference type="InterPro" id="IPR000719">
    <property type="entry name" value="Prot_kinase_dom"/>
</dbReference>
<keyword evidence="4 5" id="KW-0067">ATP-binding</keyword>
<dbReference type="InterPro" id="IPR017441">
    <property type="entry name" value="Protein_kinase_ATP_BS"/>
</dbReference>
<dbReference type="EMBL" id="RYZH01000008">
    <property type="protein sequence ID" value="RUL88657.1"/>
    <property type="molecule type" value="Genomic_DNA"/>
</dbReference>
<reference evidence="7 8" key="2">
    <citation type="submission" date="2019-01" db="EMBL/GenBank/DDBJ databases">
        <title>Tautonia sociabilis, a novel thermotolerant planctomycete of Isosphaeraceae family, isolated from a 4000 m deep subterranean habitat.</title>
        <authorList>
            <person name="Kovaleva O.L."/>
            <person name="Elcheninov A.G."/>
            <person name="Van Heerden E."/>
            <person name="Toshchakov S.V."/>
            <person name="Novikov A."/>
            <person name="Bonch-Osmolovskaya E.A."/>
            <person name="Kublanov I.V."/>
        </authorList>
    </citation>
    <scope>NUCLEOTIDE SEQUENCE [LARGE SCALE GENOMIC DNA]</scope>
    <source>
        <strain evidence="7 8">GM2012</strain>
    </source>
</reference>
<name>A0A432MN87_9BACT</name>
<dbReference type="OrthoDB" id="232646at2"/>
<evidence type="ECO:0000313" key="8">
    <source>
        <dbReference type="Proteomes" id="UP000280296"/>
    </source>
</evidence>
<evidence type="ECO:0000256" key="2">
    <source>
        <dbReference type="ARBA" id="ARBA00022741"/>
    </source>
</evidence>
<sequence>MIGTTLKRRFLVERELGRGGMGAVYRAIDQTLQRSVAIKMLRELGGEEVGERLRLEARILARLQHDLIVRLYDFDEEDGLFYFIMEEVQGPSYYRRWKSLAIPERLAVLAGVAEALDYAHHQGIIHRDIKPGNVLLTPDDRPKLSDFGLSVVMEQGQETGVARGTPLYMSPEQARGKRLDPRSDLYSLGVLLYEATVGETPFQGSPMAIMAQQVKTAPVPPRSRNPELSAELEGLILRLMAKSPDARPSSGAEVARELRALLEGDGWRASGRSAGEVMAETVAVTAPACSSVPALRDAPAASPARVAAPAPIGSKADAEAMIAEVERVPIALSPEERYLSGHYLAYLLGGSRRRGIFLRRPLDPLNADRARLILAMAWLMLGEPGEAEIDRAARMLDARPDIRPRLSPIVVIKYLRSRDEPAKRKRFRKVRNQLHEASSRAKEYMTDARGLLNPGLMPQVLADLRKIAPDRVAVDDDLVSRWNRLAEIWRARPEFRRSVLRYATLRAADDPVSVDLWPEVVHPLIERALWQRRLRSRAEGFWDAAGRVLFSPPPGVHLDRQIVRSVPTRDVDELDESMEHFQAEPEYLEAALEDDAPASAEPVSGNLTISRESLRAITAEGESSREFVPLLAPDPECFTLGELRELRREAIAALRDRSGTQGHRVVPVGPYRLVVVASVRGNKAGTVAIQGMPNKQIELLVPSMAGGGSGSRPIVAVWHHANRSMVIAHLDQRGQPRYVLWNAAINQQSVHPDVADLNSELLAQNLEAPDRPDRALVKGSWFSGSRS</sequence>
<dbReference type="GO" id="GO:0005524">
    <property type="term" value="F:ATP binding"/>
    <property type="evidence" value="ECO:0007669"/>
    <property type="project" value="UniProtKB-UniRule"/>
</dbReference>
<proteinExistence type="predicted"/>